<evidence type="ECO:0000313" key="2">
    <source>
        <dbReference type="Proteomes" id="UP000244369"/>
    </source>
</evidence>
<sequence>MTSIKKVYGKWQARVTWHDDKGRRHSKVSSQ</sequence>
<accession>A0A2S1ES90</accession>
<protein>
    <recommendedName>
        <fullName evidence="3">AP2-like integrase N-terminal domain-containing protein</fullName>
    </recommendedName>
</protein>
<gene>
    <name evidence="1" type="ORF">LWHH1689_1481</name>
</gene>
<reference evidence="1 2" key="1">
    <citation type="submission" date="2018-03" db="EMBL/GenBank/DDBJ databases">
        <title>Complete Genome Sequence of the Chinese traditional Highland Barley wine Isolate Lactobacillus reuteri WHH1689.</title>
        <authorList>
            <person name="Chen S."/>
            <person name="Chen L."/>
            <person name="Chen L."/>
            <person name="Li Y."/>
        </authorList>
    </citation>
    <scope>NUCLEOTIDE SEQUENCE [LARGE SCALE GENOMIC DNA]</scope>
    <source>
        <strain evidence="1 2">WHH1689</strain>
    </source>
</reference>
<dbReference type="AlphaFoldDB" id="A0A2S1ES90"/>
<dbReference type="Proteomes" id="UP000244369">
    <property type="component" value="Chromosome"/>
</dbReference>
<evidence type="ECO:0008006" key="3">
    <source>
        <dbReference type="Google" id="ProtNLM"/>
    </source>
</evidence>
<evidence type="ECO:0000313" key="1">
    <source>
        <dbReference type="EMBL" id="AWD62783.1"/>
    </source>
</evidence>
<organism evidence="1 2">
    <name type="scientific">Limosilactobacillus reuteri</name>
    <name type="common">Lactobacillus reuteri</name>
    <dbReference type="NCBI Taxonomy" id="1598"/>
    <lineage>
        <taxon>Bacteria</taxon>
        <taxon>Bacillati</taxon>
        <taxon>Bacillota</taxon>
        <taxon>Bacilli</taxon>
        <taxon>Lactobacillales</taxon>
        <taxon>Lactobacillaceae</taxon>
        <taxon>Limosilactobacillus</taxon>
    </lineage>
</organism>
<dbReference type="EMBL" id="CP027805">
    <property type="protein sequence ID" value="AWD62783.1"/>
    <property type="molecule type" value="Genomic_DNA"/>
</dbReference>
<name>A0A2S1ES90_LIMRT</name>
<proteinExistence type="predicted"/>